<evidence type="ECO:0000256" key="15">
    <source>
        <dbReference type="ARBA" id="ARBA00038148"/>
    </source>
</evidence>
<keyword evidence="6 17" id="KW-0547">Nucleotide-binding</keyword>
<feature type="transmembrane region" description="Helical" evidence="17">
    <location>
        <begin position="934"/>
        <end position="959"/>
    </location>
</feature>
<dbReference type="SFLD" id="SFLDG00002">
    <property type="entry name" value="C1.7:_P-type_atpase_like"/>
    <property type="match status" value="1"/>
</dbReference>
<dbReference type="FunFam" id="2.70.150.10:FF:000055">
    <property type="entry name" value="Calcium-transporting ATPase"/>
    <property type="match status" value="1"/>
</dbReference>
<evidence type="ECO:0000256" key="13">
    <source>
        <dbReference type="ARBA" id="ARBA00023065"/>
    </source>
</evidence>
<feature type="transmembrane region" description="Helical" evidence="17">
    <location>
        <begin position="836"/>
        <end position="860"/>
    </location>
</feature>
<dbReference type="Pfam" id="PF00689">
    <property type="entry name" value="Cation_ATPase_C"/>
    <property type="match status" value="1"/>
</dbReference>
<evidence type="ECO:0000256" key="9">
    <source>
        <dbReference type="ARBA" id="ARBA00022842"/>
    </source>
</evidence>
<dbReference type="SUPFAM" id="SSF81665">
    <property type="entry name" value="Calcium ATPase, transmembrane domain M"/>
    <property type="match status" value="1"/>
</dbReference>
<dbReference type="InterPro" id="IPR006068">
    <property type="entry name" value="ATPase_P-typ_cation-transptr_C"/>
</dbReference>
<dbReference type="GO" id="GO:0016887">
    <property type="term" value="F:ATP hydrolysis activity"/>
    <property type="evidence" value="ECO:0007669"/>
    <property type="project" value="InterPro"/>
</dbReference>
<dbReference type="InterPro" id="IPR005782">
    <property type="entry name" value="P-type_ATPase_IIA"/>
</dbReference>
<dbReference type="Proteomes" id="UP000274131">
    <property type="component" value="Unassembled WGS sequence"/>
</dbReference>
<evidence type="ECO:0000256" key="14">
    <source>
        <dbReference type="ARBA" id="ARBA00023136"/>
    </source>
</evidence>
<keyword evidence="9" id="KW-0460">Magnesium</keyword>
<reference evidence="21" key="1">
    <citation type="submission" date="2017-02" db="UniProtKB">
        <authorList>
            <consortium name="WormBaseParasite"/>
        </authorList>
    </citation>
    <scope>IDENTIFICATION</scope>
</reference>
<dbReference type="GO" id="GO:0033017">
    <property type="term" value="C:sarcoplasmic reticulum membrane"/>
    <property type="evidence" value="ECO:0007669"/>
    <property type="project" value="UniProtKB-SubCell"/>
</dbReference>
<evidence type="ECO:0000256" key="2">
    <source>
        <dbReference type="ARBA" id="ARBA00022448"/>
    </source>
</evidence>
<comment type="similarity">
    <text evidence="15 17">Belongs to the cation transport ATPase (P-type) (TC 3.A.3) family.</text>
</comment>
<dbReference type="InterPro" id="IPR008250">
    <property type="entry name" value="ATPase_P-typ_transduc_dom_A_sf"/>
</dbReference>
<evidence type="ECO:0000256" key="6">
    <source>
        <dbReference type="ARBA" id="ARBA00022741"/>
    </source>
</evidence>
<dbReference type="AlphaFoldDB" id="A0A0N4VFG0"/>
<keyword evidence="8 17" id="KW-0067">ATP-binding</keyword>
<dbReference type="GO" id="GO:0005388">
    <property type="term" value="F:P-type calcium transporter activity"/>
    <property type="evidence" value="ECO:0007669"/>
    <property type="project" value="UniProtKB-EC"/>
</dbReference>
<proteinExistence type="inferred from homology"/>
<dbReference type="Gene3D" id="3.40.50.1000">
    <property type="entry name" value="HAD superfamily/HAD-like"/>
    <property type="match status" value="1"/>
</dbReference>
<dbReference type="NCBIfam" id="TIGR01494">
    <property type="entry name" value="ATPase_P-type"/>
    <property type="match status" value="3"/>
</dbReference>
<keyword evidence="2 17" id="KW-0813">Transport</keyword>
<sequence>MEGVHTKTAEEVMKYFQVGPYGLTEEQVIANREKYGPNELPTEEGRKLWELILEQFDDLLVKILLLAAIISFVLALFEEHDDQTSAVTAFVEPFVILLILIANATVGVWQERNAESAIEALKEYEPEMAKVIRDGKTGIQMIRANELVPGDLVEVSVGDKIPADLRLIKIHSTTIRVDQSILTGESVSVIKHVDVIPDPRAVNQDKRNCLFSGTNVASGKAKGIVFGTGLNTEIGKIRTEMAETESDRTPLEQKLDEFGEQLSKVISIICVCVWAINIGHFNDPAHGGSWVKGAIYYFKIAVALAVAAIPEGLPAVITTCLALGTRRMAKKNAIVRSLPSVETLGCTSVICSDKTGTLTTNQMSVSKMFVADKLLGDDDIQFNEFTITGSTYEPSGQVYHHGRHVNCASEEYEALCEVATICSLCNDSAVDYNETKRVYEKVGEATETALVVLAEKMNVYNTNKTGLSPRDLGNVCNRVIQQKWKKEFTLEFSRDRKSMSVYCVPSSGGNSPKMFVKGAPEGVLNRCTHVRVNGQRVPMTPKMAQRIVSQCVQYGTGRDTLRCLALGTIDSPPQRSSMNLEDSSSFIKYERDITFVGVVGMLDPPRTEVLNSIKECREAGIRVIMITGDNKNTAEAIGRRIGLFSEEEDTTGKAYTGREFDDLPPEQQSDACRRAKLFARVEPTHKSKIVEYLQSHGEITAMTGDGVNDAPALKKAEIGIAMGSGTAVAKSASEMVLADDNFATIVSAVEEGRAIYNNMKQFIRYLISSNVGEVVSIFLVAAMGIPEALIPVQLLWVNLVTDGLPATALGFNPPDLDIMDRPPRSADESLISKWLFFRYLAVGAYVGFATVSASLWWFLLYEDGPQISYYQLTHWMRCEIEPENFADLDCAVFDDTHPNAMALSVLVTIEMANALNSLSENQSLLVMQPWRNMWLVSAIALSMSLHFVVLYVDILSTIFQITPLNFTEWMAVLKISFPVIVLDEILKFIARNYVDGERDGDTVKVKPIFSLKAVTTIFGLFLVWLGYFYWLLAPYFSQILHAIGRGPRTMQYHVEL</sequence>
<comment type="catalytic activity">
    <reaction evidence="16 17">
        <text>Ca(2+)(in) + ATP + H2O = Ca(2+)(out) + ADP + phosphate + H(+)</text>
        <dbReference type="Rhea" id="RHEA:18105"/>
        <dbReference type="ChEBI" id="CHEBI:15377"/>
        <dbReference type="ChEBI" id="CHEBI:15378"/>
        <dbReference type="ChEBI" id="CHEBI:29108"/>
        <dbReference type="ChEBI" id="CHEBI:30616"/>
        <dbReference type="ChEBI" id="CHEBI:43474"/>
        <dbReference type="ChEBI" id="CHEBI:456216"/>
        <dbReference type="EC" id="7.2.2.10"/>
    </reaction>
</comment>
<evidence type="ECO:0000256" key="3">
    <source>
        <dbReference type="ARBA" id="ARBA00022553"/>
    </source>
</evidence>
<keyword evidence="20" id="KW-1185">Reference proteome</keyword>
<feature type="domain" description="Cation-transporting P-type ATPase N-terminal" evidence="18">
    <location>
        <begin position="3"/>
        <end position="76"/>
    </location>
</feature>
<gene>
    <name evidence="19" type="ORF">EVEC_LOCUS8890</name>
</gene>
<evidence type="ECO:0000256" key="11">
    <source>
        <dbReference type="ARBA" id="ARBA00022967"/>
    </source>
</evidence>
<dbReference type="FunFam" id="1.20.1110.10:FF:000065">
    <property type="entry name" value="Sarcoplasmic/endoplasmic reticulum calcium ATPase 1"/>
    <property type="match status" value="2"/>
</dbReference>
<accession>A0A0N4VFG0</accession>
<keyword evidence="13 17" id="KW-0406">Ion transport</keyword>
<evidence type="ECO:0000256" key="10">
    <source>
        <dbReference type="ARBA" id="ARBA00022951"/>
    </source>
</evidence>
<organism evidence="21">
    <name type="scientific">Enterobius vermicularis</name>
    <name type="common">Human pinworm</name>
    <dbReference type="NCBI Taxonomy" id="51028"/>
    <lineage>
        <taxon>Eukaryota</taxon>
        <taxon>Metazoa</taxon>
        <taxon>Ecdysozoa</taxon>
        <taxon>Nematoda</taxon>
        <taxon>Chromadorea</taxon>
        <taxon>Rhabditida</taxon>
        <taxon>Spirurina</taxon>
        <taxon>Oxyuridomorpha</taxon>
        <taxon>Oxyuroidea</taxon>
        <taxon>Oxyuridae</taxon>
        <taxon>Enterobius</taxon>
    </lineage>
</organism>
<dbReference type="PROSITE" id="PS00154">
    <property type="entry name" value="ATPASE_E1_E2"/>
    <property type="match status" value="1"/>
</dbReference>
<evidence type="ECO:0000256" key="7">
    <source>
        <dbReference type="ARBA" id="ARBA00022837"/>
    </source>
</evidence>
<evidence type="ECO:0000313" key="21">
    <source>
        <dbReference type="WBParaSite" id="EVEC_0000948001-mRNA-1"/>
    </source>
</evidence>
<dbReference type="Pfam" id="PF08282">
    <property type="entry name" value="Hydrolase_3"/>
    <property type="match status" value="1"/>
</dbReference>
<dbReference type="SMART" id="SM00831">
    <property type="entry name" value="Cation_ATPase_N"/>
    <property type="match status" value="1"/>
</dbReference>
<evidence type="ECO:0000256" key="12">
    <source>
        <dbReference type="ARBA" id="ARBA00022989"/>
    </source>
</evidence>
<dbReference type="FunFam" id="3.40.50.1000:FF:000005">
    <property type="entry name" value="Calcium-transporting ATPase 1"/>
    <property type="match status" value="1"/>
</dbReference>
<dbReference type="SFLD" id="SFLDS00003">
    <property type="entry name" value="Haloacid_Dehalogenase"/>
    <property type="match status" value="1"/>
</dbReference>
<evidence type="ECO:0000259" key="18">
    <source>
        <dbReference type="SMART" id="SM00831"/>
    </source>
</evidence>
<dbReference type="NCBIfam" id="TIGR01116">
    <property type="entry name" value="ATPase-IIA1_Ca"/>
    <property type="match status" value="1"/>
</dbReference>
<evidence type="ECO:0000256" key="1">
    <source>
        <dbReference type="ARBA" id="ARBA00004326"/>
    </source>
</evidence>
<keyword evidence="5 17" id="KW-0812">Transmembrane</keyword>
<dbReference type="SUPFAM" id="SSF81653">
    <property type="entry name" value="Calcium ATPase, transduction domain A"/>
    <property type="match status" value="1"/>
</dbReference>
<keyword evidence="7 17" id="KW-0106">Calcium</keyword>
<dbReference type="InterPro" id="IPR044492">
    <property type="entry name" value="P_typ_ATPase_HD_dom"/>
</dbReference>
<dbReference type="InterPro" id="IPR001757">
    <property type="entry name" value="P_typ_ATPase"/>
</dbReference>
<dbReference type="EC" id="7.2.2.10" evidence="17"/>
<dbReference type="FunFam" id="3.40.1110.10:FF:000003">
    <property type="entry name" value="Calcium-transporting ATPase"/>
    <property type="match status" value="1"/>
</dbReference>
<dbReference type="InterPro" id="IPR023298">
    <property type="entry name" value="ATPase_P-typ_TM_dom_sf"/>
</dbReference>
<dbReference type="Gene3D" id="2.70.150.10">
    <property type="entry name" value="Calcium-transporting ATPase, cytoplasmic transduction domain A"/>
    <property type="match status" value="1"/>
</dbReference>
<dbReference type="EMBL" id="UXUI01009676">
    <property type="protein sequence ID" value="VDD94139.1"/>
    <property type="molecule type" value="Genomic_DNA"/>
</dbReference>
<comment type="caution">
    <text evidence="17">Lacks conserved residue(s) required for the propagation of feature annotation.</text>
</comment>
<dbReference type="PANTHER" id="PTHR42861">
    <property type="entry name" value="CALCIUM-TRANSPORTING ATPASE"/>
    <property type="match status" value="1"/>
</dbReference>
<dbReference type="SFLD" id="SFLDF00027">
    <property type="entry name" value="p-type_atpase"/>
    <property type="match status" value="1"/>
</dbReference>
<keyword evidence="11" id="KW-1278">Translocase</keyword>
<evidence type="ECO:0000256" key="16">
    <source>
        <dbReference type="ARBA" id="ARBA00048694"/>
    </source>
</evidence>
<feature type="transmembrane region" description="Helical" evidence="17">
    <location>
        <begin position="762"/>
        <end position="785"/>
    </location>
</feature>
<dbReference type="Pfam" id="PF00122">
    <property type="entry name" value="E1-E2_ATPase"/>
    <property type="match status" value="1"/>
</dbReference>
<dbReference type="InterPro" id="IPR004014">
    <property type="entry name" value="ATPase_P-typ_cation-transptr_N"/>
</dbReference>
<dbReference type="PRINTS" id="PR00119">
    <property type="entry name" value="CATATPASE"/>
</dbReference>
<dbReference type="Pfam" id="PF13246">
    <property type="entry name" value="Cation_ATPase"/>
    <property type="match status" value="1"/>
</dbReference>
<feature type="transmembrane region" description="Helical" evidence="17">
    <location>
        <begin position="89"/>
        <end position="109"/>
    </location>
</feature>
<dbReference type="InterPro" id="IPR023299">
    <property type="entry name" value="ATPase_P-typ_cyto_dom_N"/>
</dbReference>
<dbReference type="GO" id="GO:0005524">
    <property type="term" value="F:ATP binding"/>
    <property type="evidence" value="ECO:0007669"/>
    <property type="project" value="UniProtKB-KW"/>
</dbReference>
<keyword evidence="12 17" id="KW-1133">Transmembrane helix</keyword>
<dbReference type="InterPro" id="IPR023214">
    <property type="entry name" value="HAD_sf"/>
</dbReference>
<evidence type="ECO:0000256" key="5">
    <source>
        <dbReference type="ARBA" id="ARBA00022692"/>
    </source>
</evidence>
<feature type="transmembrane region" description="Helical" evidence="17">
    <location>
        <begin position="59"/>
        <end position="77"/>
    </location>
</feature>
<evidence type="ECO:0000313" key="19">
    <source>
        <dbReference type="EMBL" id="VDD94139.1"/>
    </source>
</evidence>
<dbReference type="Pfam" id="PF00690">
    <property type="entry name" value="Cation_ATPase_N"/>
    <property type="match status" value="1"/>
</dbReference>
<evidence type="ECO:0000256" key="17">
    <source>
        <dbReference type="RuleBase" id="RU361146"/>
    </source>
</evidence>
<feature type="transmembrane region" description="Helical" evidence="17">
    <location>
        <begin position="294"/>
        <end position="323"/>
    </location>
</feature>
<dbReference type="Gene3D" id="3.40.1110.10">
    <property type="entry name" value="Calcium-transporting ATPase, cytoplasmic domain N"/>
    <property type="match status" value="1"/>
</dbReference>
<feature type="transmembrane region" description="Helical" evidence="17">
    <location>
        <begin position="262"/>
        <end position="282"/>
    </location>
</feature>
<evidence type="ECO:0000256" key="8">
    <source>
        <dbReference type="ARBA" id="ARBA00022840"/>
    </source>
</evidence>
<protein>
    <recommendedName>
        <fullName evidence="17">Calcium-transporting ATPase</fullName>
        <ecNumber evidence="17">7.2.2.10</ecNumber>
    </recommendedName>
</protein>
<keyword evidence="14 17" id="KW-0472">Membrane</keyword>
<comment type="function">
    <text evidence="17">Catalyzes the hydrolysis of ATP coupled with the transport of calcium.</text>
</comment>
<name>A0A0N4VFG0_ENTVE</name>
<keyword evidence="10" id="KW-0703">Sarcoplasmic reticulum</keyword>
<dbReference type="InterPro" id="IPR018303">
    <property type="entry name" value="ATPase_P-typ_P_site"/>
</dbReference>
<evidence type="ECO:0000256" key="4">
    <source>
        <dbReference type="ARBA" id="ARBA00022568"/>
    </source>
</evidence>
<dbReference type="STRING" id="51028.A0A0N4VFG0"/>
<evidence type="ECO:0000313" key="20">
    <source>
        <dbReference type="Proteomes" id="UP000274131"/>
    </source>
</evidence>
<dbReference type="CDD" id="cd02083">
    <property type="entry name" value="P-type_ATPase_SERCA"/>
    <property type="match status" value="1"/>
</dbReference>
<dbReference type="InterPro" id="IPR036412">
    <property type="entry name" value="HAD-like_sf"/>
</dbReference>
<dbReference type="WBParaSite" id="EVEC_0000948001-mRNA-1">
    <property type="protein sequence ID" value="EVEC_0000948001-mRNA-1"/>
    <property type="gene ID" value="EVEC_0000948001"/>
</dbReference>
<comment type="subcellular location">
    <subcellularLocation>
        <location evidence="17">Membrane</location>
        <topology evidence="17">Multi-pass membrane protein</topology>
    </subcellularLocation>
    <subcellularLocation>
        <location evidence="1">Sarcoplasmic reticulum membrane</location>
        <topology evidence="1">Multi-pass membrane protein</topology>
    </subcellularLocation>
</comment>
<dbReference type="SUPFAM" id="SSF81660">
    <property type="entry name" value="Metal cation-transporting ATPase, ATP-binding domain N"/>
    <property type="match status" value="1"/>
</dbReference>
<dbReference type="SUPFAM" id="SSF56784">
    <property type="entry name" value="HAD-like"/>
    <property type="match status" value="1"/>
</dbReference>
<keyword evidence="4 17" id="KW-0109">Calcium transport</keyword>
<dbReference type="InterPro" id="IPR059000">
    <property type="entry name" value="ATPase_P-type_domA"/>
</dbReference>
<feature type="transmembrane region" description="Helical" evidence="17">
    <location>
        <begin position="1011"/>
        <end position="1030"/>
    </location>
</feature>
<dbReference type="Gene3D" id="1.20.1110.10">
    <property type="entry name" value="Calcium-transporting ATPase, transmembrane domain"/>
    <property type="match status" value="1"/>
</dbReference>
<dbReference type="OrthoDB" id="3352408at2759"/>
<keyword evidence="3" id="KW-0597">Phosphoprotein</keyword>
<reference evidence="19 20" key="2">
    <citation type="submission" date="2018-10" db="EMBL/GenBank/DDBJ databases">
        <authorList>
            <consortium name="Pathogen Informatics"/>
        </authorList>
    </citation>
    <scope>NUCLEOTIDE SEQUENCE [LARGE SCALE GENOMIC DNA]</scope>
</reference>